<dbReference type="HOGENOM" id="CLU_092947_0_0_1"/>
<sequence length="189" mass="19683">MAFMAGGGYRLELSLACADPTPTPAPEAAMDDLRAAPLQRRWDRRPRPTMGELYSELASLLPGLPYRANKADMVEAAAEHVKVLEDTVAVLEAYRAVQAGGVAGAAGEVSVSYRDTVCFAARLPPPAATRRGALTRVLEAFDRRGVEVYAATVARAGAGGDGAAMVTVTAAAAAPEVVKMIKADIAGIE</sequence>
<reference evidence="6" key="2">
    <citation type="submission" date="2013-12" db="EMBL/GenBank/DDBJ databases">
        <authorList>
            <person name="Yu Y."/>
            <person name="Lee S."/>
            <person name="de Baynast K."/>
            <person name="Wissotski M."/>
            <person name="Liu L."/>
            <person name="Talag J."/>
            <person name="Goicoechea J."/>
            <person name="Angelova A."/>
            <person name="Jetty R."/>
            <person name="Kudrna D."/>
            <person name="Golser W."/>
            <person name="Rivera L."/>
            <person name="Zhang J."/>
            <person name="Wing R."/>
        </authorList>
    </citation>
    <scope>NUCLEOTIDE SEQUENCE</scope>
</reference>
<accession>A0A0D9XZZ7</accession>
<dbReference type="Gramene" id="LPERR12G11960.1">
    <property type="protein sequence ID" value="LPERR12G11960.1"/>
    <property type="gene ID" value="LPERR12G11960"/>
</dbReference>
<dbReference type="SUPFAM" id="SSF47459">
    <property type="entry name" value="HLH, helix-loop-helix DNA-binding domain"/>
    <property type="match status" value="1"/>
</dbReference>
<dbReference type="eggNOG" id="ENOG502R3JK">
    <property type="taxonomic scope" value="Eukaryota"/>
</dbReference>
<evidence type="ECO:0000256" key="1">
    <source>
        <dbReference type="ARBA" id="ARBA00005510"/>
    </source>
</evidence>
<evidence type="ECO:0000256" key="2">
    <source>
        <dbReference type="ARBA" id="ARBA00023015"/>
    </source>
</evidence>
<dbReference type="CDD" id="cd11393">
    <property type="entry name" value="bHLH_AtbHLH_like"/>
    <property type="match status" value="1"/>
</dbReference>
<dbReference type="InterPro" id="IPR036638">
    <property type="entry name" value="HLH_DNA-bd_sf"/>
</dbReference>
<dbReference type="EnsemblPlants" id="LPERR12G11960.1">
    <property type="protein sequence ID" value="LPERR12G11960.1"/>
    <property type="gene ID" value="LPERR12G11960"/>
</dbReference>
<protein>
    <recommendedName>
        <fullName evidence="4">BHLH domain-containing protein</fullName>
    </recommendedName>
</protein>
<evidence type="ECO:0000256" key="3">
    <source>
        <dbReference type="ARBA" id="ARBA00023163"/>
    </source>
</evidence>
<feature type="domain" description="BHLH" evidence="4">
    <location>
        <begin position="34"/>
        <end position="84"/>
    </location>
</feature>
<dbReference type="PROSITE" id="PS50888">
    <property type="entry name" value="BHLH"/>
    <property type="match status" value="1"/>
</dbReference>
<evidence type="ECO:0000313" key="5">
    <source>
        <dbReference type="EnsemblPlants" id="LPERR12G11960.1"/>
    </source>
</evidence>
<comment type="similarity">
    <text evidence="1">Belongs to the bHLH protein family.</text>
</comment>
<organism evidence="5 6">
    <name type="scientific">Leersia perrieri</name>
    <dbReference type="NCBI Taxonomy" id="77586"/>
    <lineage>
        <taxon>Eukaryota</taxon>
        <taxon>Viridiplantae</taxon>
        <taxon>Streptophyta</taxon>
        <taxon>Embryophyta</taxon>
        <taxon>Tracheophyta</taxon>
        <taxon>Spermatophyta</taxon>
        <taxon>Magnoliopsida</taxon>
        <taxon>Liliopsida</taxon>
        <taxon>Poales</taxon>
        <taxon>Poaceae</taxon>
        <taxon>BOP clade</taxon>
        <taxon>Oryzoideae</taxon>
        <taxon>Oryzeae</taxon>
        <taxon>Oryzinae</taxon>
        <taxon>Leersia</taxon>
    </lineage>
</organism>
<dbReference type="GO" id="GO:0046983">
    <property type="term" value="F:protein dimerization activity"/>
    <property type="evidence" value="ECO:0007669"/>
    <property type="project" value="InterPro"/>
</dbReference>
<dbReference type="Proteomes" id="UP000032180">
    <property type="component" value="Chromosome 12"/>
</dbReference>
<dbReference type="GO" id="GO:0009960">
    <property type="term" value="P:endosperm development"/>
    <property type="evidence" value="ECO:0007669"/>
    <property type="project" value="InterPro"/>
</dbReference>
<keyword evidence="6" id="KW-1185">Reference proteome</keyword>
<dbReference type="GO" id="GO:0003700">
    <property type="term" value="F:DNA-binding transcription factor activity"/>
    <property type="evidence" value="ECO:0007669"/>
    <property type="project" value="InterPro"/>
</dbReference>
<dbReference type="InterPro" id="IPR045239">
    <property type="entry name" value="bHLH95_bHLH"/>
</dbReference>
<dbReference type="InterPro" id="IPR011598">
    <property type="entry name" value="bHLH_dom"/>
</dbReference>
<dbReference type="PANTHER" id="PTHR46772:SF6">
    <property type="entry name" value="BHLH DOMAIN-CONTAINING PROTEIN"/>
    <property type="match status" value="1"/>
</dbReference>
<evidence type="ECO:0000259" key="4">
    <source>
        <dbReference type="PROSITE" id="PS50888"/>
    </source>
</evidence>
<reference evidence="5 6" key="1">
    <citation type="submission" date="2012-08" db="EMBL/GenBank/DDBJ databases">
        <title>Oryza genome evolution.</title>
        <authorList>
            <person name="Wing R.A."/>
        </authorList>
    </citation>
    <scope>NUCLEOTIDE SEQUENCE</scope>
</reference>
<keyword evidence="2" id="KW-0805">Transcription regulation</keyword>
<keyword evidence="3" id="KW-0804">Transcription</keyword>
<dbReference type="PANTHER" id="PTHR46772">
    <property type="entry name" value="BHLH DOMAIN-CONTAINING PROTEIN"/>
    <property type="match status" value="1"/>
</dbReference>
<evidence type="ECO:0000313" key="6">
    <source>
        <dbReference type="Proteomes" id="UP000032180"/>
    </source>
</evidence>
<proteinExistence type="inferred from homology"/>
<reference evidence="5" key="3">
    <citation type="submission" date="2015-04" db="UniProtKB">
        <authorList>
            <consortium name="EnsemblPlants"/>
        </authorList>
    </citation>
    <scope>IDENTIFICATION</scope>
</reference>
<dbReference type="InterPro" id="IPR044278">
    <property type="entry name" value="BHLH95-like"/>
</dbReference>
<dbReference type="AlphaFoldDB" id="A0A0D9XZZ7"/>
<name>A0A0D9XZZ7_9ORYZ</name>